<dbReference type="KEGG" id="egu:105033712"/>
<organism evidence="1 2">
    <name type="scientific">Elaeis guineensis var. tenera</name>
    <name type="common">Oil palm</name>
    <dbReference type="NCBI Taxonomy" id="51953"/>
    <lineage>
        <taxon>Eukaryota</taxon>
        <taxon>Viridiplantae</taxon>
        <taxon>Streptophyta</taxon>
        <taxon>Embryophyta</taxon>
        <taxon>Tracheophyta</taxon>
        <taxon>Spermatophyta</taxon>
        <taxon>Magnoliopsida</taxon>
        <taxon>Liliopsida</taxon>
        <taxon>Arecaceae</taxon>
        <taxon>Arecoideae</taxon>
        <taxon>Cocoseae</taxon>
        <taxon>Elaeidinae</taxon>
        <taxon>Elaeis</taxon>
    </lineage>
</organism>
<name>A0A6I9QCE4_ELAGV</name>
<sequence length="138" mass="14660">MGICKKTAAQVAATATVKVVLQDGKLEEFLRPVKAAHVLQENPMSFVCNSDDMKFGGFVSAVGADEELHPGQLYFLLPLSVLRRPLHAEEMAALAIRASTALMSGASSSCRCHKGSMAPLVFPAGGGDRVVMAERTGW</sequence>
<dbReference type="OrthoDB" id="843671at2759"/>
<dbReference type="PANTHER" id="PTHR33052">
    <property type="entry name" value="DUF4228 DOMAIN PROTEIN-RELATED"/>
    <property type="match status" value="1"/>
</dbReference>
<dbReference type="RefSeq" id="XP_010906915.1">
    <property type="nucleotide sequence ID" value="XM_010908613.2"/>
</dbReference>
<proteinExistence type="predicted"/>
<dbReference type="GeneID" id="105033712"/>
<protein>
    <submittedName>
        <fullName evidence="2">Uncharacterized protein LOC105033712</fullName>
    </submittedName>
</protein>
<evidence type="ECO:0000313" key="2">
    <source>
        <dbReference type="RefSeq" id="XP_010906915.1"/>
    </source>
</evidence>
<accession>A0A6I9QCE4</accession>
<dbReference type="Proteomes" id="UP000504607">
    <property type="component" value="Unplaced"/>
</dbReference>
<keyword evidence="1" id="KW-1185">Reference proteome</keyword>
<dbReference type="InParanoid" id="A0A6I9QCE4"/>
<dbReference type="AlphaFoldDB" id="A0A6I9QCE4"/>
<dbReference type="Pfam" id="PF14009">
    <property type="entry name" value="PADRE"/>
    <property type="match status" value="1"/>
</dbReference>
<evidence type="ECO:0000313" key="1">
    <source>
        <dbReference type="Proteomes" id="UP000504607"/>
    </source>
</evidence>
<dbReference type="InterPro" id="IPR025322">
    <property type="entry name" value="PADRE_dom"/>
</dbReference>
<gene>
    <name evidence="2" type="primary">LOC105033712</name>
</gene>
<dbReference type="FunCoup" id="A0A6I9QCE4">
    <property type="interactions" value="10"/>
</dbReference>
<reference evidence="2" key="1">
    <citation type="submission" date="2025-08" db="UniProtKB">
        <authorList>
            <consortium name="RefSeq"/>
        </authorList>
    </citation>
    <scope>IDENTIFICATION</scope>
</reference>